<dbReference type="Proteomes" id="UP000602510">
    <property type="component" value="Unassembled WGS sequence"/>
</dbReference>
<protein>
    <submittedName>
        <fullName evidence="1">Uncharacterized protein</fullName>
    </submittedName>
</protein>
<dbReference type="EMBL" id="WSZM01000586">
    <property type="protein sequence ID" value="KAF4031393.1"/>
    <property type="molecule type" value="Genomic_DNA"/>
</dbReference>
<sequence length="540" mass="60163">MLVNGIGFCYEWGRIHVNGHVAFLDENVRYHQVGADRGCLTSDLCASNERSRVKSSPLTLLPMFVNGIGFCYEWGRIHVNGHVAFLDENVRYHQVGADRSSLTSDLCASNERGSVISSPLTLMPMFVNGIGFCYEWGRIHVNGHVAFPVEKVRYSHVGADRCSVICGLRASNKWSSVKGSPLPLVPMLVNGIGFCYEWGRIHDNGHVAFLEENVRNHQVGSDRCCVICDLRASNERSSVISSPLPLVPMLIYVTGFCYEWGRIHVAFPDENVRYHQGGADRGSLTSDLCASNKRSSVKRSPLPLVPMLVNGIGFCYEWGRIHVNGHVAFLDENVRYHQVGADRGCLTSDLCASNERSRVKSSPLTLLPMFVNGIGFCYEWGRIHVNGHVAFLDEKVRYNHVGADRCSVICGLRATNKWSSVKSSPLPLVPMLVNGIGFCYKWGGIHDCGYVAFPDENVRYHQVGADRCSLTSDLCAINERSSVKSSPLTLVPMLTYVTGFCYEWGRIHVNGHVALPDEKVHYHQVGRQCNMRPSRHKQAE</sequence>
<evidence type="ECO:0000313" key="1">
    <source>
        <dbReference type="EMBL" id="KAF4031393.1"/>
    </source>
</evidence>
<proteinExistence type="predicted"/>
<keyword evidence="2" id="KW-1185">Reference proteome</keyword>
<gene>
    <name evidence="1" type="ORF">GN244_ATG16770</name>
</gene>
<reference evidence="1" key="1">
    <citation type="submission" date="2020-04" db="EMBL/GenBank/DDBJ databases">
        <title>Hybrid Assembly of Korean Phytophthora infestans isolates.</title>
        <authorList>
            <person name="Prokchorchik M."/>
            <person name="Lee Y."/>
            <person name="Seo J."/>
            <person name="Cho J.-H."/>
            <person name="Park Y.-E."/>
            <person name="Jang D.-C."/>
            <person name="Im J.-S."/>
            <person name="Choi J.-G."/>
            <person name="Park H.-J."/>
            <person name="Lee G.-B."/>
            <person name="Lee Y.-G."/>
            <person name="Hong S.-Y."/>
            <person name="Cho K."/>
            <person name="Sohn K.H."/>
        </authorList>
    </citation>
    <scope>NUCLEOTIDE SEQUENCE</scope>
    <source>
        <strain evidence="1">KR_1_A1</strain>
    </source>
</reference>
<evidence type="ECO:0000313" key="2">
    <source>
        <dbReference type="Proteomes" id="UP000602510"/>
    </source>
</evidence>
<comment type="caution">
    <text evidence="1">The sequence shown here is derived from an EMBL/GenBank/DDBJ whole genome shotgun (WGS) entry which is preliminary data.</text>
</comment>
<dbReference type="AlphaFoldDB" id="A0A833SKT8"/>
<accession>A0A833SKT8</accession>
<organism evidence="1 2">
    <name type="scientific">Phytophthora infestans</name>
    <name type="common">Potato late blight agent</name>
    <name type="synonym">Botrytis infestans</name>
    <dbReference type="NCBI Taxonomy" id="4787"/>
    <lineage>
        <taxon>Eukaryota</taxon>
        <taxon>Sar</taxon>
        <taxon>Stramenopiles</taxon>
        <taxon>Oomycota</taxon>
        <taxon>Peronosporomycetes</taxon>
        <taxon>Peronosporales</taxon>
        <taxon>Peronosporaceae</taxon>
        <taxon>Phytophthora</taxon>
    </lineage>
</organism>
<name>A0A833SKT8_PHYIN</name>